<reference evidence="1" key="2">
    <citation type="journal article" date="2015" name="Data Brief">
        <title>Shoot transcriptome of the giant reed, Arundo donax.</title>
        <authorList>
            <person name="Barrero R.A."/>
            <person name="Guerrero F.D."/>
            <person name="Moolhuijzen P."/>
            <person name="Goolsby J.A."/>
            <person name="Tidwell J."/>
            <person name="Bellgard S.E."/>
            <person name="Bellgard M.I."/>
        </authorList>
    </citation>
    <scope>NUCLEOTIDE SEQUENCE</scope>
    <source>
        <tissue evidence="1">Shoot tissue taken approximately 20 cm above the soil surface</tissue>
    </source>
</reference>
<accession>A0A0A9EZW5</accession>
<organism evidence="1">
    <name type="scientific">Arundo donax</name>
    <name type="common">Giant reed</name>
    <name type="synonym">Donax arundinaceus</name>
    <dbReference type="NCBI Taxonomy" id="35708"/>
    <lineage>
        <taxon>Eukaryota</taxon>
        <taxon>Viridiplantae</taxon>
        <taxon>Streptophyta</taxon>
        <taxon>Embryophyta</taxon>
        <taxon>Tracheophyta</taxon>
        <taxon>Spermatophyta</taxon>
        <taxon>Magnoliopsida</taxon>
        <taxon>Liliopsida</taxon>
        <taxon>Poales</taxon>
        <taxon>Poaceae</taxon>
        <taxon>PACMAD clade</taxon>
        <taxon>Arundinoideae</taxon>
        <taxon>Arundineae</taxon>
        <taxon>Arundo</taxon>
    </lineage>
</organism>
<evidence type="ECO:0000313" key="1">
    <source>
        <dbReference type="EMBL" id="JAE04514.1"/>
    </source>
</evidence>
<proteinExistence type="predicted"/>
<dbReference type="AlphaFoldDB" id="A0A0A9EZW5"/>
<sequence length="32" mass="3799">MCVIQMLYLFLIPFTKHWSRCSGFLESFSLSL</sequence>
<name>A0A0A9EZW5_ARUDO</name>
<reference evidence="1" key="1">
    <citation type="submission" date="2014-09" db="EMBL/GenBank/DDBJ databases">
        <authorList>
            <person name="Magalhaes I.L.F."/>
            <person name="Oliveira U."/>
            <person name="Santos F.R."/>
            <person name="Vidigal T.H.D.A."/>
            <person name="Brescovit A.D."/>
            <person name="Santos A.J."/>
        </authorList>
    </citation>
    <scope>NUCLEOTIDE SEQUENCE</scope>
    <source>
        <tissue evidence="1">Shoot tissue taken approximately 20 cm above the soil surface</tissue>
    </source>
</reference>
<dbReference type="EMBL" id="GBRH01193382">
    <property type="protein sequence ID" value="JAE04514.1"/>
    <property type="molecule type" value="Transcribed_RNA"/>
</dbReference>
<protein>
    <submittedName>
        <fullName evidence="1">Uncharacterized protein</fullName>
    </submittedName>
</protein>